<dbReference type="PANTHER" id="PTHR36932:SF1">
    <property type="entry name" value="CAPSULAR POLYSACCHARIDE BIOSYNTHESIS PROTEIN"/>
    <property type="match status" value="1"/>
</dbReference>
<feature type="domain" description="AMP-dependent synthetase/ligase" evidence="2">
    <location>
        <begin position="202"/>
        <end position="279"/>
    </location>
</feature>
<dbReference type="SUPFAM" id="SSF56801">
    <property type="entry name" value="Acetyl-CoA synthetase-like"/>
    <property type="match status" value="1"/>
</dbReference>
<evidence type="ECO:0000259" key="2">
    <source>
        <dbReference type="Pfam" id="PF00501"/>
    </source>
</evidence>
<dbReference type="InterPro" id="IPR042099">
    <property type="entry name" value="ANL_N_sf"/>
</dbReference>
<organism evidence="3 4">
    <name type="scientific">Bifidobacterium lemurum</name>
    <dbReference type="NCBI Taxonomy" id="1603886"/>
    <lineage>
        <taxon>Bacteria</taxon>
        <taxon>Bacillati</taxon>
        <taxon>Actinomycetota</taxon>
        <taxon>Actinomycetes</taxon>
        <taxon>Bifidobacteriales</taxon>
        <taxon>Bifidobacteriaceae</taxon>
        <taxon>Bifidobacterium</taxon>
    </lineage>
</organism>
<dbReference type="PANTHER" id="PTHR36932">
    <property type="entry name" value="CAPSULAR POLYSACCHARIDE BIOSYNTHESIS PROTEIN"/>
    <property type="match status" value="1"/>
</dbReference>
<name>A0A261FW17_9BIFI</name>
<dbReference type="InterPro" id="IPR000873">
    <property type="entry name" value="AMP-dep_synth/lig_dom"/>
</dbReference>
<evidence type="ECO:0000313" key="3">
    <source>
        <dbReference type="EMBL" id="OZG63367.1"/>
    </source>
</evidence>
<reference evidence="3 4" key="1">
    <citation type="journal article" date="2017" name="BMC Genomics">
        <title>Comparative genomic and phylogenomic analyses of the Bifidobacteriaceae family.</title>
        <authorList>
            <person name="Lugli G.A."/>
            <person name="Milani C."/>
            <person name="Turroni F."/>
            <person name="Duranti S."/>
            <person name="Mancabelli L."/>
            <person name="Mangifesta M."/>
            <person name="Ferrario C."/>
            <person name="Modesto M."/>
            <person name="Mattarelli P."/>
            <person name="Jiri K."/>
            <person name="van Sinderen D."/>
            <person name="Ventura M."/>
        </authorList>
    </citation>
    <scope>NUCLEOTIDE SEQUENCE [LARGE SCALE GENOMIC DNA]</scope>
    <source>
        <strain evidence="3 4">DSM 28807</strain>
    </source>
</reference>
<dbReference type="Proteomes" id="UP000216352">
    <property type="component" value="Unassembled WGS sequence"/>
</dbReference>
<dbReference type="OrthoDB" id="580775at2"/>
<dbReference type="Gene3D" id="3.40.50.12780">
    <property type="entry name" value="N-terminal domain of ligase-like"/>
    <property type="match status" value="1"/>
</dbReference>
<dbReference type="EMBL" id="MWWX01000001">
    <property type="protein sequence ID" value="OZG63367.1"/>
    <property type="molecule type" value="Genomic_DNA"/>
</dbReference>
<sequence>MIPDLSLVGGFVAAHVRASFPRRRISLLQNRMLRRLLHHAWDHSPFYRSRFVAAGISRDDLNTIALNRLPTTDKREVMEHFDTLVTNPVLRLDDLREFDADNTDRSATYLGRYHVVHSSGSTGKPGYFVYDDAAWKRMLAAITRGALWDRSLPWVVRFLLKRPRVAFIAATDGRYGGVLAVGDGIDDLGLAQLQLDINMPLSQWITNINEFKPTVIIGYPSAIKILLRLAGEGHILIHPERIVSCGEPLDPGLRAQIVDAFGCSVVNFYGASESLALGVEGDPEDGMLLFDDMNLIEVDDGQMYLTSLTNLTQPLIRYRISDRLRLIDEGESGDGDGVSRTAGSSGSVDSAASVRTRRRFPFTRARVLLSRNEDMLWFNDGRGGKEFLHPLAIEGFCVDGLLDYQFAKTGDESFAMCAERHPDSDENVIRTQVTEQMRRILHAKHLDHIAFDVEFVDRIEPDPRTGKKRLVVTCRCEAEAVEKAV</sequence>
<proteinExistence type="predicted"/>
<comment type="caution">
    <text evidence="3">The sequence shown here is derived from an EMBL/GenBank/DDBJ whole genome shotgun (WGS) entry which is preliminary data.</text>
</comment>
<dbReference type="STRING" id="1603886.GCA_001895165_01169"/>
<evidence type="ECO:0000313" key="4">
    <source>
        <dbReference type="Proteomes" id="UP000216352"/>
    </source>
</evidence>
<protein>
    <submittedName>
        <fullName evidence="3">Coenzyme F390 synthetase</fullName>
    </submittedName>
</protein>
<gene>
    <name evidence="3" type="ORF">BLEM_0070</name>
</gene>
<dbReference type="AlphaFoldDB" id="A0A261FW17"/>
<keyword evidence="4" id="KW-1185">Reference proteome</keyword>
<dbReference type="InterPro" id="IPR053158">
    <property type="entry name" value="CapK_Type1_Caps_Biosynth"/>
</dbReference>
<dbReference type="Pfam" id="PF00501">
    <property type="entry name" value="AMP-binding"/>
    <property type="match status" value="1"/>
</dbReference>
<dbReference type="RefSeq" id="WP_143147980.1">
    <property type="nucleotide sequence ID" value="NZ_BDIS01000015.1"/>
</dbReference>
<accession>A0A261FW17</accession>
<feature type="region of interest" description="Disordered" evidence="1">
    <location>
        <begin position="331"/>
        <end position="350"/>
    </location>
</feature>
<evidence type="ECO:0000256" key="1">
    <source>
        <dbReference type="SAM" id="MobiDB-lite"/>
    </source>
</evidence>